<dbReference type="InterPro" id="IPR006638">
    <property type="entry name" value="Elp3/MiaA/NifB-like_rSAM"/>
</dbReference>
<dbReference type="InterPro" id="IPR013848">
    <property type="entry name" value="Methylthiotransferase_N"/>
</dbReference>
<comment type="subcellular location">
    <subcellularLocation>
        <location evidence="9">Cytoplasm</location>
    </subcellularLocation>
</comment>
<dbReference type="CDD" id="cd01335">
    <property type="entry name" value="Radical_SAM"/>
    <property type="match status" value="1"/>
</dbReference>
<dbReference type="InterPro" id="IPR005839">
    <property type="entry name" value="Methylthiotransferase"/>
</dbReference>
<keyword evidence="7 9" id="KW-0411">Iron-sulfur</keyword>
<dbReference type="InterPro" id="IPR038135">
    <property type="entry name" value="Methylthiotransferase_N_sf"/>
</dbReference>
<evidence type="ECO:0000259" key="12">
    <source>
        <dbReference type="PROSITE" id="PS51918"/>
    </source>
</evidence>
<evidence type="ECO:0000256" key="7">
    <source>
        <dbReference type="ARBA" id="ARBA00023014"/>
    </source>
</evidence>
<comment type="similarity">
    <text evidence="9">Belongs to the methylthiotransferase family. MiaB subfamily.</text>
</comment>
<evidence type="ECO:0000259" key="10">
    <source>
        <dbReference type="PROSITE" id="PS50926"/>
    </source>
</evidence>
<feature type="binding site" evidence="9">
    <location>
        <position position="95"/>
    </location>
    <ligand>
        <name>[4Fe-4S] cluster</name>
        <dbReference type="ChEBI" id="CHEBI:49883"/>
        <label>1</label>
    </ligand>
</feature>
<evidence type="ECO:0000259" key="11">
    <source>
        <dbReference type="PROSITE" id="PS51449"/>
    </source>
</evidence>
<feature type="binding site" evidence="9">
    <location>
        <position position="25"/>
    </location>
    <ligand>
        <name>[4Fe-4S] cluster</name>
        <dbReference type="ChEBI" id="CHEBI:49883"/>
        <label>1</label>
    </ligand>
</feature>
<keyword evidence="14" id="KW-1185">Reference proteome</keyword>
<feature type="domain" description="Radical SAM core" evidence="12">
    <location>
        <begin position="156"/>
        <end position="382"/>
    </location>
</feature>
<dbReference type="NCBIfam" id="TIGR00089">
    <property type="entry name" value="MiaB/RimO family radical SAM methylthiotransferase"/>
    <property type="match status" value="1"/>
</dbReference>
<organism evidence="13 14">
    <name type="scientific">Christensenella tenuis</name>
    <dbReference type="NCBI Taxonomy" id="2763033"/>
    <lineage>
        <taxon>Bacteria</taxon>
        <taxon>Bacillati</taxon>
        <taxon>Bacillota</taxon>
        <taxon>Clostridia</taxon>
        <taxon>Christensenellales</taxon>
        <taxon>Christensenellaceae</taxon>
        <taxon>Christensenella</taxon>
    </lineage>
</organism>
<dbReference type="InterPro" id="IPR006463">
    <property type="entry name" value="MiaB_methiolase"/>
</dbReference>
<feature type="binding site" evidence="9">
    <location>
        <position position="61"/>
    </location>
    <ligand>
        <name>[4Fe-4S] cluster</name>
        <dbReference type="ChEBI" id="CHEBI:49883"/>
        <label>1</label>
    </ligand>
</feature>
<dbReference type="PANTHER" id="PTHR43020">
    <property type="entry name" value="CDK5 REGULATORY SUBUNIT-ASSOCIATED PROTEIN 1"/>
    <property type="match status" value="1"/>
</dbReference>
<dbReference type="SFLD" id="SFLDG01082">
    <property type="entry name" value="B12-binding_domain_containing"/>
    <property type="match status" value="1"/>
</dbReference>
<feature type="binding site" evidence="9">
    <location>
        <position position="177"/>
    </location>
    <ligand>
        <name>[4Fe-4S] cluster</name>
        <dbReference type="ChEBI" id="CHEBI:49883"/>
        <label>2</label>
        <note>4Fe-4S-S-AdoMet</note>
    </ligand>
</feature>
<comment type="cofactor">
    <cofactor evidence="9">
        <name>[4Fe-4S] cluster</name>
        <dbReference type="ChEBI" id="CHEBI:49883"/>
    </cofactor>
    <text evidence="9">Binds 2 [4Fe-4S] clusters. One cluster is coordinated with 3 cysteines and an exchangeable S-adenosyl-L-methionine.</text>
</comment>
<evidence type="ECO:0000256" key="5">
    <source>
        <dbReference type="ARBA" id="ARBA00022723"/>
    </source>
</evidence>
<feature type="domain" description="MTTase N-terminal" evidence="11">
    <location>
        <begin position="16"/>
        <end position="134"/>
    </location>
</feature>
<dbReference type="EC" id="2.8.4.3" evidence="8 9"/>
<feature type="binding site" evidence="9">
    <location>
        <position position="170"/>
    </location>
    <ligand>
        <name>[4Fe-4S] cluster</name>
        <dbReference type="ChEBI" id="CHEBI:49883"/>
        <label>2</label>
        <note>4Fe-4S-S-AdoMet</note>
    </ligand>
</feature>
<dbReference type="Pfam" id="PF00919">
    <property type="entry name" value="UPF0004"/>
    <property type="match status" value="1"/>
</dbReference>
<dbReference type="EMBL" id="JACOON010000001">
    <property type="protein sequence ID" value="MBC5647152.1"/>
    <property type="molecule type" value="Genomic_DNA"/>
</dbReference>
<feature type="domain" description="TRAM" evidence="10">
    <location>
        <begin position="385"/>
        <end position="447"/>
    </location>
</feature>
<evidence type="ECO:0000256" key="1">
    <source>
        <dbReference type="ARBA" id="ARBA00003234"/>
    </source>
</evidence>
<dbReference type="InterPro" id="IPR020612">
    <property type="entry name" value="Methylthiotransferase_CS"/>
</dbReference>
<dbReference type="SUPFAM" id="SSF102114">
    <property type="entry name" value="Radical SAM enzymes"/>
    <property type="match status" value="1"/>
</dbReference>
<keyword evidence="9" id="KW-0963">Cytoplasm</keyword>
<dbReference type="Gene3D" id="3.40.50.12160">
    <property type="entry name" value="Methylthiotransferase, N-terminal domain"/>
    <property type="match status" value="1"/>
</dbReference>
<keyword evidence="4 9" id="KW-0949">S-adenosyl-L-methionine</keyword>
<comment type="caution">
    <text evidence="13">The sequence shown here is derived from an EMBL/GenBank/DDBJ whole genome shotgun (WGS) entry which is preliminary data.</text>
</comment>
<name>A0ABR7EBK8_9FIRM</name>
<dbReference type="InterPro" id="IPR058240">
    <property type="entry name" value="rSAM_sf"/>
</dbReference>
<comment type="subunit">
    <text evidence="9">Monomer.</text>
</comment>
<evidence type="ECO:0000256" key="3">
    <source>
        <dbReference type="ARBA" id="ARBA00022679"/>
    </source>
</evidence>
<evidence type="ECO:0000313" key="14">
    <source>
        <dbReference type="Proteomes" id="UP000606889"/>
    </source>
</evidence>
<dbReference type="SFLD" id="SFLDG01061">
    <property type="entry name" value="methylthiotransferase"/>
    <property type="match status" value="1"/>
</dbReference>
<dbReference type="Gene3D" id="3.80.30.20">
    <property type="entry name" value="tm_1862 like domain"/>
    <property type="match status" value="1"/>
</dbReference>
<feature type="binding site" evidence="9">
    <location>
        <position position="174"/>
    </location>
    <ligand>
        <name>[4Fe-4S] cluster</name>
        <dbReference type="ChEBI" id="CHEBI:49883"/>
        <label>2</label>
        <note>4Fe-4S-S-AdoMet</note>
    </ligand>
</feature>
<dbReference type="PROSITE" id="PS51449">
    <property type="entry name" value="MTTASE_N"/>
    <property type="match status" value="1"/>
</dbReference>
<keyword evidence="6 9" id="KW-0408">Iron</keyword>
<evidence type="ECO:0000313" key="13">
    <source>
        <dbReference type="EMBL" id="MBC5647152.1"/>
    </source>
</evidence>
<reference evidence="13 14" key="1">
    <citation type="submission" date="2020-08" db="EMBL/GenBank/DDBJ databases">
        <title>Genome public.</title>
        <authorList>
            <person name="Liu C."/>
            <person name="Sun Q."/>
        </authorList>
    </citation>
    <scope>NUCLEOTIDE SEQUENCE [LARGE SCALE GENOMIC DNA]</scope>
    <source>
        <strain evidence="13 14">NSJ-35</strain>
    </source>
</reference>
<dbReference type="SMART" id="SM00729">
    <property type="entry name" value="Elp3"/>
    <property type="match status" value="1"/>
</dbReference>
<dbReference type="Pfam" id="PF04055">
    <property type="entry name" value="Radical_SAM"/>
    <property type="match status" value="1"/>
</dbReference>
<dbReference type="GO" id="GO:0035597">
    <property type="term" value="F:tRNA-2-methylthio-N(6)-dimethylallyladenosine(37) synthase activity"/>
    <property type="evidence" value="ECO:0007669"/>
    <property type="project" value="UniProtKB-EC"/>
</dbReference>
<dbReference type="PROSITE" id="PS50926">
    <property type="entry name" value="TRAM"/>
    <property type="match status" value="1"/>
</dbReference>
<keyword evidence="9" id="KW-0819">tRNA processing</keyword>
<dbReference type="PROSITE" id="PS01278">
    <property type="entry name" value="MTTASE_RADICAL"/>
    <property type="match status" value="1"/>
</dbReference>
<comment type="catalytic activity">
    <reaction evidence="9">
        <text>N(6)-dimethylallyladenosine(37) in tRNA + (sulfur carrier)-SH + AH2 + 2 S-adenosyl-L-methionine = 2-methylsulfanyl-N(6)-dimethylallyladenosine(37) in tRNA + (sulfur carrier)-H + 5'-deoxyadenosine + L-methionine + A + S-adenosyl-L-homocysteine + 2 H(+)</text>
        <dbReference type="Rhea" id="RHEA:37067"/>
        <dbReference type="Rhea" id="RHEA-COMP:10375"/>
        <dbReference type="Rhea" id="RHEA-COMP:10376"/>
        <dbReference type="Rhea" id="RHEA-COMP:14737"/>
        <dbReference type="Rhea" id="RHEA-COMP:14739"/>
        <dbReference type="ChEBI" id="CHEBI:13193"/>
        <dbReference type="ChEBI" id="CHEBI:15378"/>
        <dbReference type="ChEBI" id="CHEBI:17319"/>
        <dbReference type="ChEBI" id="CHEBI:17499"/>
        <dbReference type="ChEBI" id="CHEBI:29917"/>
        <dbReference type="ChEBI" id="CHEBI:57844"/>
        <dbReference type="ChEBI" id="CHEBI:57856"/>
        <dbReference type="ChEBI" id="CHEBI:59789"/>
        <dbReference type="ChEBI" id="CHEBI:64428"/>
        <dbReference type="ChEBI" id="CHEBI:74415"/>
        <dbReference type="ChEBI" id="CHEBI:74417"/>
        <dbReference type="EC" id="2.8.4.3"/>
    </reaction>
</comment>
<evidence type="ECO:0000256" key="8">
    <source>
        <dbReference type="ARBA" id="ARBA00033765"/>
    </source>
</evidence>
<dbReference type="Pfam" id="PF01938">
    <property type="entry name" value="TRAM"/>
    <property type="match status" value="1"/>
</dbReference>
<evidence type="ECO:0000256" key="6">
    <source>
        <dbReference type="ARBA" id="ARBA00023004"/>
    </source>
</evidence>
<sequence>MKTLKNLETEIKEKGLKYYIITYGCQMNAHESEKIAGLLESIGYIPANSKEDADFIIFNTCCIRENAEQKTFGNVGRIKKLKQLNRELLVSVCGCMMQQESAAKKLMKTFPFVDIVFGTYNLHELPEMILACKSSPDPIYRAPEIGELHDDVPQKRSEGPLASVNIMYGCNNFCSYCIVPYVRGRERSRSANDVISEVAGLTSQGFREVMLLGQNVNSYDGGLNFAQLLKQICEETDIPRIRFMTSHPKDLSDELIGVIAAHPQICRHIHLPVQSGSSRILQEMNRKYTREAYIALAEKIRKNIPGIAVTTDIIVGFPGETDADFAQTLSLVKELRFDSAFTFVYSPRNGTRAARMPNQVDEETQARRIKELVALQNRITEERNHEYEGRSMEVLVEGISARNPKHVCGRTSTSKMVNFEGDASLIGNFVNVKITHGKKTTLFGTLN</sequence>
<evidence type="ECO:0000256" key="4">
    <source>
        <dbReference type="ARBA" id="ARBA00022691"/>
    </source>
</evidence>
<dbReference type="HAMAP" id="MF_01864">
    <property type="entry name" value="tRNA_metthiotr_MiaB"/>
    <property type="match status" value="1"/>
</dbReference>
<proteinExistence type="inferred from homology"/>
<dbReference type="RefSeq" id="WP_186856670.1">
    <property type="nucleotide sequence ID" value="NZ_JACOON010000001.1"/>
</dbReference>
<evidence type="ECO:0000256" key="9">
    <source>
        <dbReference type="HAMAP-Rule" id="MF_01864"/>
    </source>
</evidence>
<dbReference type="InterPro" id="IPR007197">
    <property type="entry name" value="rSAM"/>
</dbReference>
<dbReference type="InterPro" id="IPR002792">
    <property type="entry name" value="TRAM_dom"/>
</dbReference>
<dbReference type="SFLD" id="SFLDS00029">
    <property type="entry name" value="Radical_SAM"/>
    <property type="match status" value="1"/>
</dbReference>
<gene>
    <name evidence="9 13" type="primary">miaB</name>
    <name evidence="13" type="ORF">H8S18_02240</name>
</gene>
<dbReference type="NCBIfam" id="TIGR01574">
    <property type="entry name" value="miaB-methiolase"/>
    <property type="match status" value="1"/>
</dbReference>
<dbReference type="InterPro" id="IPR023404">
    <property type="entry name" value="rSAM_horseshoe"/>
</dbReference>
<evidence type="ECO:0000256" key="2">
    <source>
        <dbReference type="ARBA" id="ARBA00022485"/>
    </source>
</evidence>
<accession>A0ABR7EBK8</accession>
<comment type="function">
    <text evidence="1 9">Catalyzes the methylthiolation of N6-(dimethylallyl)adenosine (i(6)A), leading to the formation of 2-methylthio-N6-(dimethylallyl)adenosine (ms(2)i(6)A) at position 37 in tRNAs that read codons beginning with uridine.</text>
</comment>
<keyword evidence="3 9" id="KW-0808">Transferase</keyword>
<dbReference type="PROSITE" id="PS51918">
    <property type="entry name" value="RADICAL_SAM"/>
    <property type="match status" value="1"/>
</dbReference>
<keyword evidence="5 9" id="KW-0479">Metal-binding</keyword>
<protein>
    <recommendedName>
        <fullName evidence="8 9">tRNA-2-methylthio-N(6)-dimethylallyladenosine synthase</fullName>
        <ecNumber evidence="8 9">2.8.4.3</ecNumber>
    </recommendedName>
    <alternativeName>
        <fullName evidence="9">(Dimethylallyl)adenosine tRNA methylthiotransferase MiaB</fullName>
    </alternativeName>
    <alternativeName>
        <fullName evidence="9">tRNA-i(6)A37 methylthiotransferase</fullName>
    </alternativeName>
</protein>
<dbReference type="SFLD" id="SFLDF00273">
    <property type="entry name" value="(dimethylallyl)adenosine_tRNA"/>
    <property type="match status" value="1"/>
</dbReference>
<keyword evidence="2 9" id="KW-0004">4Fe-4S</keyword>
<dbReference type="PANTHER" id="PTHR43020:SF2">
    <property type="entry name" value="MITOCHONDRIAL TRNA METHYLTHIOTRANSFERASE CDK5RAP1"/>
    <property type="match status" value="1"/>
</dbReference>
<dbReference type="Proteomes" id="UP000606889">
    <property type="component" value="Unassembled WGS sequence"/>
</dbReference>